<evidence type="ECO:0000256" key="5">
    <source>
        <dbReference type="ARBA" id="ARBA00022729"/>
    </source>
</evidence>
<dbReference type="PROSITE" id="PS51318">
    <property type="entry name" value="TAT"/>
    <property type="match status" value="1"/>
</dbReference>
<evidence type="ECO:0000256" key="6">
    <source>
        <dbReference type="SAM" id="SignalP"/>
    </source>
</evidence>
<reference evidence="8 9" key="3">
    <citation type="journal article" date="2008" name="BMC Genomics">
        <title>The genome of the versatile nitrogen fixer Azorhizobium caulinodans ORS571.</title>
        <authorList>
            <person name="Lee KB."/>
            <person name="Backer P.D."/>
            <person name="Aono T."/>
            <person name="Liu CT."/>
            <person name="Suzuki S."/>
            <person name="Suzuki T."/>
            <person name="Kaneko T."/>
            <person name="Yamada M."/>
            <person name="Tabata S."/>
            <person name="Kupfer D.M."/>
            <person name="Najar F.Z."/>
            <person name="Wiley G.B."/>
            <person name="Roe B."/>
            <person name="Binnewies T.T."/>
            <person name="Ussery D.W."/>
            <person name="D'Haeze W."/>
            <person name="Herder J.D."/>
            <person name="Gevers D."/>
            <person name="Vereecke D."/>
            <person name="Holsters M."/>
            <person name="Oyaizu H."/>
        </authorList>
    </citation>
    <scope>NUCLEOTIDE SEQUENCE [LARGE SCALE GENOMIC DNA]</scope>
    <source>
        <strain evidence="9">ATCC 43989 / DSM 5975 / JCM 20966 / LMG 6465 / NBRC 14845 / NCIMB 13405 / ORS 571</strain>
    </source>
</reference>
<keyword evidence="4" id="KW-0406">Ion transport</keyword>
<dbReference type="GO" id="GO:1901678">
    <property type="term" value="P:iron coordination entity transport"/>
    <property type="evidence" value="ECO:0007669"/>
    <property type="project" value="UniProtKB-ARBA"/>
</dbReference>
<evidence type="ECO:0000259" key="7">
    <source>
        <dbReference type="PROSITE" id="PS50983"/>
    </source>
</evidence>
<evidence type="ECO:0000256" key="4">
    <source>
        <dbReference type="ARBA" id="ARBA00022496"/>
    </source>
</evidence>
<keyword evidence="5 6" id="KW-0732">Signal</keyword>
<dbReference type="AlphaFoldDB" id="A8I3K1"/>
<proteinExistence type="inferred from homology"/>
<keyword evidence="9" id="KW-1185">Reference proteome</keyword>
<evidence type="ECO:0000256" key="3">
    <source>
        <dbReference type="ARBA" id="ARBA00022448"/>
    </source>
</evidence>
<dbReference type="STRING" id="438753.AZC_1624"/>
<feature type="signal peptide" evidence="6">
    <location>
        <begin position="1"/>
        <end position="23"/>
    </location>
</feature>
<dbReference type="InterPro" id="IPR002491">
    <property type="entry name" value="ABC_transptr_periplasmic_BD"/>
</dbReference>
<name>A8I3K1_AZOC5</name>
<dbReference type="PRINTS" id="PR01715">
    <property type="entry name" value="FERRIBNDNGPP"/>
</dbReference>
<reference evidence="8 9" key="5">
    <citation type="journal article" date="2010" name="Appl. Environ. Microbiol.">
        <title>phrR-like gene praR of Azorhizobium caulinodans ORS571 is essential for symbiosis with Sesbania rostrata and is involved in expression of reb genes.</title>
        <authorList>
            <person name="Akiba N."/>
            <person name="Aono T."/>
            <person name="Toyazaki H."/>
            <person name="Sato S."/>
            <person name="Oyaizu H."/>
        </authorList>
    </citation>
    <scope>NUCLEOTIDE SEQUENCE [LARGE SCALE GENOMIC DNA]</scope>
    <source>
        <strain evidence="9">ATCC 43989 / DSM 5975 / JCM 20966 / LMG 6465 / NBRC 14845 / NCIMB 13405 / ORS 571</strain>
    </source>
</reference>
<comment type="similarity">
    <text evidence="2">Belongs to the bacterial solute-binding protein 8 family.</text>
</comment>
<keyword evidence="3" id="KW-0813">Transport</keyword>
<dbReference type="Gene3D" id="3.40.50.1980">
    <property type="entry name" value="Nitrogenase molybdenum iron protein domain"/>
    <property type="match status" value="2"/>
</dbReference>
<dbReference type="eggNOG" id="COG0614">
    <property type="taxonomic scope" value="Bacteria"/>
</dbReference>
<dbReference type="CDD" id="cd01146">
    <property type="entry name" value="FhuD"/>
    <property type="match status" value="1"/>
</dbReference>
<dbReference type="InterPro" id="IPR051313">
    <property type="entry name" value="Bact_iron-sidero_bind"/>
</dbReference>
<keyword evidence="4" id="KW-0408">Iron</keyword>
<feature type="domain" description="Fe/B12 periplasmic-binding" evidence="7">
    <location>
        <begin position="28"/>
        <end position="291"/>
    </location>
</feature>
<evidence type="ECO:0000313" key="8">
    <source>
        <dbReference type="EMBL" id="BAF87622.1"/>
    </source>
</evidence>
<feature type="chain" id="PRO_5002723308" evidence="6">
    <location>
        <begin position="24"/>
        <end position="293"/>
    </location>
</feature>
<dbReference type="KEGG" id="azc:AZC_1624"/>
<dbReference type="PANTHER" id="PTHR30532">
    <property type="entry name" value="IRON III DICITRATE-BINDING PERIPLASMIC PROTEIN"/>
    <property type="match status" value="1"/>
</dbReference>
<dbReference type="GO" id="GO:0030288">
    <property type="term" value="C:outer membrane-bounded periplasmic space"/>
    <property type="evidence" value="ECO:0007669"/>
    <property type="project" value="TreeGrafter"/>
</dbReference>
<dbReference type="RefSeq" id="WP_012170152.1">
    <property type="nucleotide sequence ID" value="NC_009937.1"/>
</dbReference>
<sequence length="293" mass="30551">MTGLSRRALLAALGLAGVSRARAASPLRVATLDWALLETLLALGVVPVAAAELVLYRRQVIEPAVPESVADLGLRGSPSFEALKLLAPDLILGSNYTAWAEPTLSRIAPVESFSIYAPGGHPYAAAEAATRAIASRLDMAPAGAALIALADAEFAALKARLTGGDGRPALVINLGDDRHFRVFGADSMFGEALTCLGLANAWRGSTRYSATAPMGLETLAQVGDAWIALLPPVPPEARRMMAQSAFWKALPSVRAGRIVELAPVNPFGALPAALRFARLLTDALPFAKAAARG</sequence>
<dbReference type="PANTHER" id="PTHR30532:SF1">
    <property type="entry name" value="IRON(3+)-HYDROXAMATE-BINDING PROTEIN FHUD"/>
    <property type="match status" value="1"/>
</dbReference>
<reference evidence="8 9" key="1">
    <citation type="journal article" date="2007" name="Appl. Environ. Microbiol.">
        <title>Rhizobial factors required for stem nodule maturation and maintenance in Sesbania rostrata-Azorhizobium caulinodans ORS571 symbiosis.</title>
        <authorList>
            <person name="Suzuki S."/>
            <person name="Aono T."/>
            <person name="Lee KB."/>
            <person name="Suzuki T."/>
            <person name="Liu CT."/>
            <person name="Miwa H."/>
            <person name="Wakao S."/>
            <person name="Iki T."/>
            <person name="Oyaizu H."/>
        </authorList>
    </citation>
    <scope>NUCLEOTIDE SEQUENCE [LARGE SCALE GENOMIC DNA]</scope>
    <source>
        <strain evidence="9">ATCC 43989 / DSM 5975 / JCM 20966 / LMG 6465 / NBRC 14845 / NCIMB 13405 / ORS 571</strain>
    </source>
</reference>
<reference evidence="9" key="2">
    <citation type="submission" date="2007-04" db="EMBL/GenBank/DDBJ databases">
        <title>Complete genome sequence of the nitrogen-fixing bacterium Azorhizobium caulinodans ORS571.</title>
        <authorList>
            <person name="Lee K.B."/>
            <person name="Backer P.D."/>
            <person name="Aono T."/>
            <person name="Liu C.T."/>
            <person name="Suzuki S."/>
            <person name="Suzuki T."/>
            <person name="Kaneko T."/>
            <person name="Yamada M."/>
            <person name="Tabata S."/>
            <person name="Kupfer D.M."/>
            <person name="Najar F.Z."/>
            <person name="Wiley G.B."/>
            <person name="Roe B."/>
            <person name="Binnewies T."/>
            <person name="Ussery D."/>
            <person name="Vereecke D."/>
            <person name="Gevers D."/>
            <person name="Holsters M."/>
            <person name="Oyaizu H."/>
        </authorList>
    </citation>
    <scope>NUCLEOTIDE SEQUENCE [LARGE SCALE GENOMIC DNA]</scope>
    <source>
        <strain evidence="9">ATCC 43989 / DSM 5975 / JCM 20966 / LMG 6465 / NBRC 14845 / NCIMB 13405 / ORS 571</strain>
    </source>
</reference>
<evidence type="ECO:0000256" key="1">
    <source>
        <dbReference type="ARBA" id="ARBA00004196"/>
    </source>
</evidence>
<protein>
    <submittedName>
        <fullName evidence="8">ABC Fe+3 hydroxamate (Ferrichrome) transporter</fullName>
    </submittedName>
</protein>
<reference evidence="8 9" key="6">
    <citation type="journal article" date="2011" name="Appl. Environ. Microbiol.">
        <title>Involvement of the azorhizobial chromosome partition gene (parA) in the onset of bacteroid differentiation during Sesbania rostrata stem nodule development.</title>
        <authorList>
            <person name="Liu CT."/>
            <person name="Lee KB."/>
            <person name="Wang YS."/>
            <person name="Peng MH."/>
            <person name="Lee KT."/>
            <person name="Suzuki S."/>
            <person name="Suzuki T."/>
            <person name="Oyaizu H."/>
        </authorList>
    </citation>
    <scope>NUCLEOTIDE SEQUENCE [LARGE SCALE GENOMIC DNA]</scope>
    <source>
        <strain evidence="9">ATCC 43989 / DSM 5975 / JCM 20966 / LMG 6465 / NBRC 14845 / NCIMB 13405 / ORS 571</strain>
    </source>
</reference>
<accession>A8I3K1</accession>
<dbReference type="PROSITE" id="PS50983">
    <property type="entry name" value="FE_B12_PBP"/>
    <property type="match status" value="1"/>
</dbReference>
<dbReference type="EMBL" id="AP009384">
    <property type="protein sequence ID" value="BAF87622.1"/>
    <property type="molecule type" value="Genomic_DNA"/>
</dbReference>
<evidence type="ECO:0000313" key="9">
    <source>
        <dbReference type="Proteomes" id="UP000000270"/>
    </source>
</evidence>
<evidence type="ECO:0000256" key="2">
    <source>
        <dbReference type="ARBA" id="ARBA00008814"/>
    </source>
</evidence>
<dbReference type="InterPro" id="IPR006311">
    <property type="entry name" value="TAT_signal"/>
</dbReference>
<comment type="subcellular location">
    <subcellularLocation>
        <location evidence="1">Cell envelope</location>
    </subcellularLocation>
</comment>
<keyword evidence="4" id="KW-0410">Iron transport</keyword>
<organism evidence="8 9">
    <name type="scientific">Azorhizobium caulinodans (strain ATCC 43989 / DSM 5975 / JCM 20966 / LMG 6465 / NBRC 14845 / NCIMB 13405 / ORS 571)</name>
    <dbReference type="NCBI Taxonomy" id="438753"/>
    <lineage>
        <taxon>Bacteria</taxon>
        <taxon>Pseudomonadati</taxon>
        <taxon>Pseudomonadota</taxon>
        <taxon>Alphaproteobacteria</taxon>
        <taxon>Hyphomicrobiales</taxon>
        <taxon>Xanthobacteraceae</taxon>
        <taxon>Azorhizobium</taxon>
    </lineage>
</organism>
<dbReference type="HOGENOM" id="CLU_038034_10_0_5"/>
<gene>
    <name evidence="8" type="ordered locus">AZC_1624</name>
</gene>
<dbReference type="SUPFAM" id="SSF53807">
    <property type="entry name" value="Helical backbone' metal receptor"/>
    <property type="match status" value="1"/>
</dbReference>
<reference evidence="8 9" key="4">
    <citation type="journal article" date="2009" name="Appl. Environ. Microbiol.">
        <title>Comparative genome-wide transcriptional profiling of Azorhizobium caulinodans ORS571 grown under free-living and symbiotic conditions.</title>
        <authorList>
            <person name="Tsukada S."/>
            <person name="Aono T."/>
            <person name="Akiba N."/>
            <person name="Lee KB."/>
            <person name="Liu CT."/>
            <person name="Toyazaki H."/>
            <person name="Oyaizu H."/>
        </authorList>
    </citation>
    <scope>NUCLEOTIDE SEQUENCE [LARGE SCALE GENOMIC DNA]</scope>
    <source>
        <strain evidence="9">ATCC 43989 / DSM 5975 / JCM 20966 / LMG 6465 / NBRC 14845 / NCIMB 13405 / ORS 571</strain>
    </source>
</reference>
<dbReference type="Pfam" id="PF01497">
    <property type="entry name" value="Peripla_BP_2"/>
    <property type="match status" value="1"/>
</dbReference>
<dbReference type="Proteomes" id="UP000000270">
    <property type="component" value="Chromosome"/>
</dbReference>